<evidence type="ECO:0000256" key="10">
    <source>
        <dbReference type="PIRSR" id="PIRSR605150-1"/>
    </source>
</evidence>
<dbReference type="InterPro" id="IPR029044">
    <property type="entry name" value="Nucleotide-diphossugar_trans"/>
</dbReference>
<evidence type="ECO:0000256" key="4">
    <source>
        <dbReference type="ARBA" id="ARBA00022692"/>
    </source>
</evidence>
<evidence type="ECO:0000256" key="1">
    <source>
        <dbReference type="ARBA" id="ARBA00004127"/>
    </source>
</evidence>
<evidence type="ECO:0000256" key="9">
    <source>
        <dbReference type="ARBA" id="ARBA00060766"/>
    </source>
</evidence>
<comment type="similarity">
    <text evidence="9">Belongs to the glycosyltransferase 2 family. Plant cellulose synthase-like E subfamily.</text>
</comment>
<feature type="binding site" evidence="12">
    <location>
        <position position="308"/>
    </location>
    <ligand>
        <name>Mn(2+)</name>
        <dbReference type="ChEBI" id="CHEBI:29035"/>
    </ligand>
</feature>
<evidence type="ECO:0000256" key="3">
    <source>
        <dbReference type="ARBA" id="ARBA00022679"/>
    </source>
</evidence>
<comment type="function">
    <text evidence="8">Thought to be a Golgi-localized beta-glycan synthase that polymerize the backbones of noncellulosic polysaccharides (hemicelluloses) of plant cell wall.</text>
</comment>
<dbReference type="Pfam" id="PF03552">
    <property type="entry name" value="Cellulose_synt"/>
    <property type="match status" value="2"/>
</dbReference>
<accession>A0ABD2Y839</accession>
<dbReference type="PANTHER" id="PTHR13301">
    <property type="entry name" value="X-BOX TRANSCRIPTION FACTOR-RELATED"/>
    <property type="match status" value="1"/>
</dbReference>
<gene>
    <name evidence="14" type="ORF">ACH5RR_038086</name>
</gene>
<feature type="active site" evidence="10">
    <location>
        <position position="143"/>
    </location>
</feature>
<comment type="caution">
    <text evidence="14">The sequence shown here is derived from an EMBL/GenBank/DDBJ whole genome shotgun (WGS) entry which is preliminary data.</text>
</comment>
<evidence type="ECO:0000313" key="14">
    <source>
        <dbReference type="EMBL" id="KAL3503637.1"/>
    </source>
</evidence>
<feature type="transmembrane region" description="Helical" evidence="13">
    <location>
        <begin position="520"/>
        <end position="539"/>
    </location>
</feature>
<evidence type="ECO:0000256" key="11">
    <source>
        <dbReference type="PIRSR" id="PIRSR605150-2"/>
    </source>
</evidence>
<reference evidence="14 15" key="1">
    <citation type="submission" date="2024-11" db="EMBL/GenBank/DDBJ databases">
        <title>A near-complete genome assembly of Cinchona calisaya.</title>
        <authorList>
            <person name="Lian D.C."/>
            <person name="Zhao X.W."/>
            <person name="Wei L."/>
        </authorList>
    </citation>
    <scope>NUCLEOTIDE SEQUENCE [LARGE SCALE GENOMIC DNA]</scope>
    <source>
        <tissue evidence="14">Nenye</tissue>
    </source>
</reference>
<dbReference type="GO" id="GO:0012505">
    <property type="term" value="C:endomembrane system"/>
    <property type="evidence" value="ECO:0007669"/>
    <property type="project" value="UniProtKB-SubCell"/>
</dbReference>
<keyword evidence="6 13" id="KW-0472">Membrane</keyword>
<dbReference type="GO" id="GO:0016757">
    <property type="term" value="F:glycosyltransferase activity"/>
    <property type="evidence" value="ECO:0007669"/>
    <property type="project" value="UniProtKB-KW"/>
</dbReference>
<feature type="transmembrane region" description="Helical" evidence="13">
    <location>
        <begin position="684"/>
        <end position="702"/>
    </location>
</feature>
<dbReference type="EMBL" id="JBJUIK010000015">
    <property type="protein sequence ID" value="KAL3503637.1"/>
    <property type="molecule type" value="Genomic_DNA"/>
</dbReference>
<feature type="transmembrane region" description="Helical" evidence="13">
    <location>
        <begin position="559"/>
        <end position="581"/>
    </location>
</feature>
<evidence type="ECO:0008006" key="16">
    <source>
        <dbReference type="Google" id="ProtNLM"/>
    </source>
</evidence>
<keyword evidence="5 13" id="KW-1133">Transmembrane helix</keyword>
<evidence type="ECO:0000256" key="8">
    <source>
        <dbReference type="ARBA" id="ARBA00037405"/>
    </source>
</evidence>
<evidence type="ECO:0000256" key="6">
    <source>
        <dbReference type="ARBA" id="ARBA00023136"/>
    </source>
</evidence>
<proteinExistence type="inferred from homology"/>
<dbReference type="GO" id="GO:0071555">
    <property type="term" value="P:cell wall organization"/>
    <property type="evidence" value="ECO:0007669"/>
    <property type="project" value="UniProtKB-KW"/>
</dbReference>
<keyword evidence="15" id="KW-1185">Reference proteome</keyword>
<feature type="transmembrane region" description="Helical" evidence="13">
    <location>
        <begin position="21"/>
        <end position="43"/>
    </location>
</feature>
<evidence type="ECO:0000313" key="15">
    <source>
        <dbReference type="Proteomes" id="UP001630127"/>
    </source>
</evidence>
<organism evidence="14 15">
    <name type="scientific">Cinchona calisaya</name>
    <dbReference type="NCBI Taxonomy" id="153742"/>
    <lineage>
        <taxon>Eukaryota</taxon>
        <taxon>Viridiplantae</taxon>
        <taxon>Streptophyta</taxon>
        <taxon>Embryophyta</taxon>
        <taxon>Tracheophyta</taxon>
        <taxon>Spermatophyta</taxon>
        <taxon>Magnoliopsida</taxon>
        <taxon>eudicotyledons</taxon>
        <taxon>Gunneridae</taxon>
        <taxon>Pentapetalae</taxon>
        <taxon>asterids</taxon>
        <taxon>lamiids</taxon>
        <taxon>Gentianales</taxon>
        <taxon>Rubiaceae</taxon>
        <taxon>Cinchonoideae</taxon>
        <taxon>Cinchoneae</taxon>
        <taxon>Cinchona</taxon>
    </lineage>
</organism>
<name>A0ABD2Y839_9GENT</name>
<dbReference type="Proteomes" id="UP001630127">
    <property type="component" value="Unassembled WGS sequence"/>
</dbReference>
<evidence type="ECO:0000256" key="13">
    <source>
        <dbReference type="SAM" id="Phobius"/>
    </source>
</evidence>
<feature type="transmembrane region" description="Helical" evidence="13">
    <location>
        <begin position="714"/>
        <end position="734"/>
    </location>
</feature>
<keyword evidence="4 13" id="KW-0812">Transmembrane</keyword>
<feature type="binding site" evidence="11">
    <location>
        <position position="114"/>
    </location>
    <ligand>
        <name>UDP-alpha-D-glucose</name>
        <dbReference type="ChEBI" id="CHEBI:58885"/>
    </ligand>
</feature>
<keyword evidence="2" id="KW-0328">Glycosyltransferase</keyword>
<protein>
    <recommendedName>
        <fullName evidence="16">Cellulose synthase-like protein E6</fullName>
    </recommendedName>
</protein>
<evidence type="ECO:0000256" key="5">
    <source>
        <dbReference type="ARBA" id="ARBA00022989"/>
    </source>
</evidence>
<evidence type="ECO:0000256" key="2">
    <source>
        <dbReference type="ARBA" id="ARBA00022676"/>
    </source>
</evidence>
<sequence length="735" mass="83961">MNTENGLSLFETKAAKGGSSAVAYKFFAFTVFVSIILIWLYRLICIPGAGEGGRWVWICMFVSEILFGLYWIITQSVRWNVVHRIPFKNRLSLRYEDKLPEVDVFVCTADYVIEPPTLVINTVLSAMSYNYPPEKLSIYLSDDGGSEFTFYALLEASEFAKNWLPFCKKFKVEPRAPAAYFERNLDLQDHVSAQEWFELKKLYEDMKSRIETVVQKGAIPKEIKEKHKGFSEWNSKIARNDHQSIVQILIDGRNPNSVDIDGYLLPTLVYMSREKRPQRPHHFKAGSMNALIRVSSKISNAPIILNLDCDMYSNDSDAVRDALCFFMDEKQGQKTSYVQYPQRYHNITKNDIYFSVARVTHQIELAGIDSNGGTLYCGTGCFHRRVSLCGMKFSEDNRSELKSVKDEIEGRPIEELEEASKLVANCSYEEGTQWGKEMGLVYGCPVEDIVTGLTIQCRGWRPIYYNPSRYAFLGIAATTLDQALVQHKRWSEGSFQIFLSKYCPFIYGRGKTKLAAQMGYCVYLLRAPISLATLCYAIAPSLCLLHGIHVFPEVSSLWFLPFAYVFVTKYAYGLAEALSCGDTLKSWWNSQRIWLFRRTTSYFFAFIDTIIRQLGFSQTTFIITAKVVDDDVMKRYENEILEFGSSSIMFTIIATIAMLNIFSFLWGIMRVVLAAESTRAFQQFIPSIILSGLLMMINIPVYQALFSRNDKGRITFSVLWKSVIIVSVASLLPIY</sequence>
<evidence type="ECO:0000256" key="7">
    <source>
        <dbReference type="ARBA" id="ARBA00023316"/>
    </source>
</evidence>
<feature type="binding site" evidence="12">
    <location>
        <position position="284"/>
    </location>
    <ligand>
        <name>Mn(2+)</name>
        <dbReference type="ChEBI" id="CHEBI:29035"/>
    </ligand>
</feature>
<feature type="active site" evidence="10">
    <location>
        <position position="448"/>
    </location>
</feature>
<dbReference type="SUPFAM" id="SSF53448">
    <property type="entry name" value="Nucleotide-diphospho-sugar transferases"/>
    <property type="match status" value="1"/>
</dbReference>
<keyword evidence="3" id="KW-0808">Transferase</keyword>
<feature type="binding site" evidence="11">
    <location>
        <position position="143"/>
    </location>
    <ligand>
        <name>UDP-alpha-D-glucose</name>
        <dbReference type="ChEBI" id="CHEBI:58885"/>
    </ligand>
</feature>
<keyword evidence="7" id="KW-0961">Cell wall biogenesis/degradation</keyword>
<evidence type="ECO:0000256" key="12">
    <source>
        <dbReference type="PIRSR" id="PIRSR605150-3"/>
    </source>
</evidence>
<feature type="transmembrane region" description="Helical" evidence="13">
    <location>
        <begin position="602"/>
        <end position="628"/>
    </location>
</feature>
<feature type="transmembrane region" description="Helical" evidence="13">
    <location>
        <begin position="55"/>
        <end position="73"/>
    </location>
</feature>
<dbReference type="FunFam" id="3.90.550.10:FF:000112">
    <property type="entry name" value="Cellulose synthase-like protein E1"/>
    <property type="match status" value="1"/>
</dbReference>
<dbReference type="Gene3D" id="3.90.550.10">
    <property type="entry name" value="Spore Coat Polysaccharide Biosynthesis Protein SpsA, Chain A"/>
    <property type="match status" value="2"/>
</dbReference>
<dbReference type="InterPro" id="IPR005150">
    <property type="entry name" value="Cellulose_synth"/>
</dbReference>
<dbReference type="AlphaFoldDB" id="A0ABD2Y839"/>
<feature type="transmembrane region" description="Helical" evidence="13">
    <location>
        <begin position="648"/>
        <end position="672"/>
    </location>
</feature>
<comment type="subcellular location">
    <subcellularLocation>
        <location evidence="1">Endomembrane system</location>
        <topology evidence="1">Multi-pass membrane protein</topology>
    </subcellularLocation>
</comment>